<protein>
    <submittedName>
        <fullName evidence="2">7098_t:CDS:1</fullName>
    </submittedName>
</protein>
<dbReference type="EMBL" id="CAJVPJ010000244">
    <property type="protein sequence ID" value="CAG8500740.1"/>
    <property type="molecule type" value="Genomic_DNA"/>
</dbReference>
<reference evidence="2" key="1">
    <citation type="submission" date="2021-06" db="EMBL/GenBank/DDBJ databases">
        <authorList>
            <person name="Kallberg Y."/>
            <person name="Tangrot J."/>
            <person name="Rosling A."/>
        </authorList>
    </citation>
    <scope>NUCLEOTIDE SEQUENCE</scope>
    <source>
        <strain evidence="2">IA702</strain>
    </source>
</reference>
<evidence type="ECO:0000313" key="2">
    <source>
        <dbReference type="EMBL" id="CAG8500740.1"/>
    </source>
</evidence>
<dbReference type="Proteomes" id="UP000789572">
    <property type="component" value="Unassembled WGS sequence"/>
</dbReference>
<sequence length="161" mass="18080">MAKATTVITLDPSSLAIPSKMIESTTLVADYSVRTITAATRHTFAKSSQRPPPPPPPPLPPFMRIGEGQSAWRCPTKRISIHQIAFTETCMRLKSFDVGCARNQTKCQHTKRRNAHEPFQNVNSLSIPQHPYATHRLTSTTYHHHRRSIVSRQPFAVEGID</sequence>
<feature type="region of interest" description="Disordered" evidence="1">
    <location>
        <begin position="42"/>
        <end position="61"/>
    </location>
</feature>
<gene>
    <name evidence="2" type="ORF">POCULU_LOCUS2558</name>
</gene>
<dbReference type="AlphaFoldDB" id="A0A9N8ZMC9"/>
<name>A0A9N8ZMC9_9GLOM</name>
<keyword evidence="3" id="KW-1185">Reference proteome</keyword>
<organism evidence="2 3">
    <name type="scientific">Paraglomus occultum</name>
    <dbReference type="NCBI Taxonomy" id="144539"/>
    <lineage>
        <taxon>Eukaryota</taxon>
        <taxon>Fungi</taxon>
        <taxon>Fungi incertae sedis</taxon>
        <taxon>Mucoromycota</taxon>
        <taxon>Glomeromycotina</taxon>
        <taxon>Glomeromycetes</taxon>
        <taxon>Paraglomerales</taxon>
        <taxon>Paraglomeraceae</taxon>
        <taxon>Paraglomus</taxon>
    </lineage>
</organism>
<evidence type="ECO:0000313" key="3">
    <source>
        <dbReference type="Proteomes" id="UP000789572"/>
    </source>
</evidence>
<feature type="compositionally biased region" description="Pro residues" evidence="1">
    <location>
        <begin position="50"/>
        <end position="61"/>
    </location>
</feature>
<accession>A0A9N8ZMC9</accession>
<evidence type="ECO:0000256" key="1">
    <source>
        <dbReference type="SAM" id="MobiDB-lite"/>
    </source>
</evidence>
<proteinExistence type="predicted"/>
<comment type="caution">
    <text evidence="2">The sequence shown here is derived from an EMBL/GenBank/DDBJ whole genome shotgun (WGS) entry which is preliminary data.</text>
</comment>